<evidence type="ECO:0008006" key="4">
    <source>
        <dbReference type="Google" id="ProtNLM"/>
    </source>
</evidence>
<accession>A0A1M4VJU5</accession>
<evidence type="ECO:0000313" key="2">
    <source>
        <dbReference type="EMBL" id="SHE69281.1"/>
    </source>
</evidence>
<proteinExistence type="predicted"/>
<evidence type="ECO:0000313" key="3">
    <source>
        <dbReference type="Proteomes" id="UP000242857"/>
    </source>
</evidence>
<dbReference type="PANTHER" id="PTHR22602:SF0">
    <property type="entry name" value="TRANSFERASE CAF17, MITOCHONDRIAL-RELATED"/>
    <property type="match status" value="1"/>
</dbReference>
<dbReference type="Gene3D" id="2.40.30.160">
    <property type="match status" value="1"/>
</dbReference>
<evidence type="ECO:0000256" key="1">
    <source>
        <dbReference type="ARBA" id="ARBA00022946"/>
    </source>
</evidence>
<reference evidence="3" key="1">
    <citation type="submission" date="2016-11" db="EMBL/GenBank/DDBJ databases">
        <authorList>
            <person name="Varghese N."/>
            <person name="Submissions S."/>
        </authorList>
    </citation>
    <scope>NUCLEOTIDE SEQUENCE [LARGE SCALE GENOMIC DNA]</scope>
    <source>
        <strain evidence="3">DSM 14834</strain>
    </source>
</reference>
<dbReference type="STRING" id="213588.SAMN02745204_00958"/>
<dbReference type="EMBL" id="FQUK01000011">
    <property type="protein sequence ID" value="SHE69281.1"/>
    <property type="molecule type" value="Genomic_DNA"/>
</dbReference>
<dbReference type="InterPro" id="IPR027266">
    <property type="entry name" value="TrmE/GcvT-like"/>
</dbReference>
<keyword evidence="3" id="KW-1185">Reference proteome</keyword>
<dbReference type="PANTHER" id="PTHR22602">
    <property type="entry name" value="TRANSFERASE CAF17, MITOCHONDRIAL-RELATED"/>
    <property type="match status" value="1"/>
</dbReference>
<keyword evidence="1" id="KW-0809">Transit peptide</keyword>
<dbReference type="InterPro" id="IPR017703">
    <property type="entry name" value="YgfZ/GCV_T_CS"/>
</dbReference>
<dbReference type="Proteomes" id="UP000242857">
    <property type="component" value="Unassembled WGS sequence"/>
</dbReference>
<dbReference type="NCBIfam" id="TIGR03317">
    <property type="entry name" value="ygfZ_signature"/>
    <property type="match status" value="1"/>
</dbReference>
<protein>
    <recommendedName>
        <fullName evidence="4">Aminomethyltransferase folate-binding domain-containing protein</fullName>
    </recommendedName>
</protein>
<name>A0A1M4VJU5_9GAMM</name>
<organism evidence="2 3">
    <name type="scientific">Thermomonas hydrothermalis</name>
    <dbReference type="NCBI Taxonomy" id="213588"/>
    <lineage>
        <taxon>Bacteria</taxon>
        <taxon>Pseudomonadati</taxon>
        <taxon>Pseudomonadota</taxon>
        <taxon>Gammaproteobacteria</taxon>
        <taxon>Lysobacterales</taxon>
        <taxon>Lysobacteraceae</taxon>
        <taxon>Thermomonas</taxon>
    </lineage>
</organism>
<sequence length="300" mass="32037">MIVAFMTTQVYVHLPMSNNLQPIAGHDFALPAHTVLCLHGADAMAFAQAQFMNDVGRLTDGQWQWNGWLTPKGRLIALFALLRLDPETLWLLLLPGTDAATLAQALQRYVLRRKVTIAPQSLPVSARFSAPQDARDATLAQIGDGVIELDMSGDGGPRRLLIGATGLCDAQAEAAWARADMTHGLPWLSEAQAGQWTPQQLSLQRLNAFSVKKGCYPGQEIVARTHFLGQSKRGLVLLETDSPIAVGAPVQAAGETIGQIIATAAPLALAVLPHDAPLALHSADGHPLQRRALAAGLVRG</sequence>
<dbReference type="AlphaFoldDB" id="A0A1M4VJU5"/>
<gene>
    <name evidence="2" type="ORF">SAMN02745204_00958</name>
</gene>
<dbReference type="Gene3D" id="3.30.1360.120">
    <property type="entry name" value="Probable tRNA modification gtpase trme, domain 1"/>
    <property type="match status" value="1"/>
</dbReference>
<dbReference type="InterPro" id="IPR045179">
    <property type="entry name" value="YgfZ/GcvT"/>
</dbReference>
<dbReference type="GO" id="GO:0016226">
    <property type="term" value="P:iron-sulfur cluster assembly"/>
    <property type="evidence" value="ECO:0007669"/>
    <property type="project" value="TreeGrafter"/>
</dbReference>
<dbReference type="SUPFAM" id="SSF103025">
    <property type="entry name" value="Folate-binding domain"/>
    <property type="match status" value="1"/>
</dbReference>